<sequence length="37" mass="4242">MLHPVVFCRRSGAAVARAVSASRLPFLYYNWVIVFED</sequence>
<organism evidence="1 2">
    <name type="scientific">Paraburkholderia phenoliruptrix</name>
    <dbReference type="NCBI Taxonomy" id="252970"/>
    <lineage>
        <taxon>Bacteria</taxon>
        <taxon>Pseudomonadati</taxon>
        <taxon>Pseudomonadota</taxon>
        <taxon>Betaproteobacteria</taxon>
        <taxon>Burkholderiales</taxon>
        <taxon>Burkholderiaceae</taxon>
        <taxon>Paraburkholderia</taxon>
    </lineage>
</organism>
<reference evidence="1 2" key="1">
    <citation type="submission" date="2020-04" db="EMBL/GenBank/DDBJ databases">
        <authorList>
            <person name="De Canck E."/>
        </authorList>
    </citation>
    <scope>NUCLEOTIDE SEQUENCE [LARGE SCALE GENOMIC DNA]</scope>
    <source>
        <strain evidence="1 2">LMG 22037</strain>
    </source>
</reference>
<evidence type="ECO:0000313" key="1">
    <source>
        <dbReference type="EMBL" id="CAB3730810.1"/>
    </source>
</evidence>
<proteinExistence type="predicted"/>
<dbReference type="AlphaFoldDB" id="A0A6J5CA98"/>
<protein>
    <submittedName>
        <fullName evidence="1">Uncharacterized protein</fullName>
    </submittedName>
</protein>
<name>A0A6J5CA98_9BURK</name>
<evidence type="ECO:0000313" key="2">
    <source>
        <dbReference type="Proteomes" id="UP000494249"/>
    </source>
</evidence>
<accession>A0A6J5CA98</accession>
<gene>
    <name evidence="1" type="ORF">LMG22037_05565</name>
</gene>
<dbReference type="EMBL" id="CADIKB010000041">
    <property type="protein sequence ID" value="CAB3730810.1"/>
    <property type="molecule type" value="Genomic_DNA"/>
</dbReference>
<dbReference type="Proteomes" id="UP000494249">
    <property type="component" value="Unassembled WGS sequence"/>
</dbReference>